<keyword evidence="8" id="KW-1185">Reference proteome</keyword>
<protein>
    <submittedName>
        <fullName evidence="7">Alpha/beta-hydrolase</fullName>
    </submittedName>
</protein>
<comment type="catalytic activity">
    <reaction evidence="3">
        <text>a diacylglycerol + H2O = a monoacylglycerol + a fatty acid + H(+)</text>
        <dbReference type="Rhea" id="RHEA:32731"/>
        <dbReference type="ChEBI" id="CHEBI:15377"/>
        <dbReference type="ChEBI" id="CHEBI:15378"/>
        <dbReference type="ChEBI" id="CHEBI:17408"/>
        <dbReference type="ChEBI" id="CHEBI:18035"/>
        <dbReference type="ChEBI" id="CHEBI:28868"/>
    </reaction>
</comment>
<evidence type="ECO:0000313" key="8">
    <source>
        <dbReference type="Proteomes" id="UP000076842"/>
    </source>
</evidence>
<evidence type="ECO:0000313" key="7">
    <source>
        <dbReference type="EMBL" id="KZT56755.1"/>
    </source>
</evidence>
<dbReference type="STRING" id="1353952.A0A165FHI2"/>
<gene>
    <name evidence="7" type="ORF">CALCODRAFT_524234</name>
</gene>
<evidence type="ECO:0000259" key="6">
    <source>
        <dbReference type="Pfam" id="PF01764"/>
    </source>
</evidence>
<organism evidence="7 8">
    <name type="scientific">Calocera cornea HHB12733</name>
    <dbReference type="NCBI Taxonomy" id="1353952"/>
    <lineage>
        <taxon>Eukaryota</taxon>
        <taxon>Fungi</taxon>
        <taxon>Dikarya</taxon>
        <taxon>Basidiomycota</taxon>
        <taxon>Agaricomycotina</taxon>
        <taxon>Dacrymycetes</taxon>
        <taxon>Dacrymycetales</taxon>
        <taxon>Dacrymycetaceae</taxon>
        <taxon>Calocera</taxon>
    </lineage>
</organism>
<dbReference type="InParanoid" id="A0A165FHI2"/>
<dbReference type="GO" id="GO:0016787">
    <property type="term" value="F:hydrolase activity"/>
    <property type="evidence" value="ECO:0007669"/>
    <property type="project" value="UniProtKB-KW"/>
</dbReference>
<dbReference type="EMBL" id="KV423973">
    <property type="protein sequence ID" value="KZT56755.1"/>
    <property type="molecule type" value="Genomic_DNA"/>
</dbReference>
<keyword evidence="5" id="KW-0732">Signal</keyword>
<reference evidence="7 8" key="1">
    <citation type="journal article" date="2016" name="Mol. Biol. Evol.">
        <title>Comparative Genomics of Early-Diverging Mushroom-Forming Fungi Provides Insights into the Origins of Lignocellulose Decay Capabilities.</title>
        <authorList>
            <person name="Nagy L.G."/>
            <person name="Riley R."/>
            <person name="Tritt A."/>
            <person name="Adam C."/>
            <person name="Daum C."/>
            <person name="Floudas D."/>
            <person name="Sun H."/>
            <person name="Yadav J.S."/>
            <person name="Pangilinan J."/>
            <person name="Larsson K.H."/>
            <person name="Matsuura K."/>
            <person name="Barry K."/>
            <person name="Labutti K."/>
            <person name="Kuo R."/>
            <person name="Ohm R.A."/>
            <person name="Bhattacharya S.S."/>
            <person name="Shirouzu T."/>
            <person name="Yoshinaga Y."/>
            <person name="Martin F.M."/>
            <person name="Grigoriev I.V."/>
            <person name="Hibbett D.S."/>
        </authorList>
    </citation>
    <scope>NUCLEOTIDE SEQUENCE [LARGE SCALE GENOMIC DNA]</scope>
    <source>
        <strain evidence="7 8">HHB12733</strain>
    </source>
</reference>
<feature type="chain" id="PRO_5007857780" evidence="5">
    <location>
        <begin position="20"/>
        <end position="293"/>
    </location>
</feature>
<accession>A0A165FHI2</accession>
<evidence type="ECO:0000256" key="2">
    <source>
        <dbReference type="ARBA" id="ARBA00043996"/>
    </source>
</evidence>
<dbReference type="Pfam" id="PF01764">
    <property type="entry name" value="Lipase_3"/>
    <property type="match status" value="1"/>
</dbReference>
<sequence>MAVIRPLLLASLAILSASAAPLIPRENTAPVTPLTAAQISAITPFAYMASAAYCTTASVISWDCGGPCSALPGMVPIAAGGDNTDTPDWYVAYYPSAGAAVVSHQGTNTASLESWLDDLEANLVDIDPNYFPGLSGIEVHDGFQSTFESTAASVLSAVQTAISSHGATQLYVVGHSLGAAIAIFDALYLHSQVSIPVTTRLFGLPRAGNQAFANYVDSKLSGLYHVVNYNDIVPRLPSTDFGYEHPSGEVFITANGGSTYDLCPGQENYNCAIGINFLDDSTTPHDGPYAGVT</sequence>
<feature type="domain" description="Fungal lipase-type" evidence="6">
    <location>
        <begin position="101"/>
        <end position="239"/>
    </location>
</feature>
<keyword evidence="7" id="KW-0378">Hydrolase</keyword>
<dbReference type="AlphaFoldDB" id="A0A165FHI2"/>
<keyword evidence="1" id="KW-1015">Disulfide bond</keyword>
<dbReference type="Proteomes" id="UP000076842">
    <property type="component" value="Unassembled WGS sequence"/>
</dbReference>
<dbReference type="InterPro" id="IPR002921">
    <property type="entry name" value="Fungal_lipase-type"/>
</dbReference>
<dbReference type="CDD" id="cd00519">
    <property type="entry name" value="Lipase_3"/>
    <property type="match status" value="1"/>
</dbReference>
<evidence type="ECO:0000256" key="1">
    <source>
        <dbReference type="ARBA" id="ARBA00023157"/>
    </source>
</evidence>
<dbReference type="PANTHER" id="PTHR45856:SF25">
    <property type="entry name" value="FUNGAL LIPASE-LIKE DOMAIN-CONTAINING PROTEIN"/>
    <property type="match status" value="1"/>
</dbReference>
<evidence type="ECO:0000256" key="5">
    <source>
        <dbReference type="SAM" id="SignalP"/>
    </source>
</evidence>
<dbReference type="PANTHER" id="PTHR45856">
    <property type="entry name" value="ALPHA/BETA-HYDROLASES SUPERFAMILY PROTEIN"/>
    <property type="match status" value="1"/>
</dbReference>
<dbReference type="SUPFAM" id="SSF53474">
    <property type="entry name" value="alpha/beta-Hydrolases"/>
    <property type="match status" value="1"/>
</dbReference>
<dbReference type="GO" id="GO:0006629">
    <property type="term" value="P:lipid metabolic process"/>
    <property type="evidence" value="ECO:0007669"/>
    <property type="project" value="InterPro"/>
</dbReference>
<evidence type="ECO:0000256" key="3">
    <source>
        <dbReference type="ARBA" id="ARBA00047591"/>
    </source>
</evidence>
<proteinExistence type="inferred from homology"/>
<name>A0A165FHI2_9BASI</name>
<dbReference type="OrthoDB" id="426718at2759"/>
<dbReference type="InterPro" id="IPR051218">
    <property type="entry name" value="Sec_MonoDiacylglyc_Lipase"/>
</dbReference>
<comment type="similarity">
    <text evidence="2">Belongs to the AB hydrolase superfamily. Lipase family. Class 3 subfamily.</text>
</comment>
<dbReference type="Gene3D" id="3.40.50.1820">
    <property type="entry name" value="alpha/beta hydrolase"/>
    <property type="match status" value="1"/>
</dbReference>
<comment type="catalytic activity">
    <reaction evidence="4">
        <text>a monoacylglycerol + H2O = glycerol + a fatty acid + H(+)</text>
        <dbReference type="Rhea" id="RHEA:15245"/>
        <dbReference type="ChEBI" id="CHEBI:15377"/>
        <dbReference type="ChEBI" id="CHEBI:15378"/>
        <dbReference type="ChEBI" id="CHEBI:17408"/>
        <dbReference type="ChEBI" id="CHEBI:17754"/>
        <dbReference type="ChEBI" id="CHEBI:28868"/>
    </reaction>
</comment>
<evidence type="ECO:0000256" key="4">
    <source>
        <dbReference type="ARBA" id="ARBA00048461"/>
    </source>
</evidence>
<dbReference type="InterPro" id="IPR029058">
    <property type="entry name" value="AB_hydrolase_fold"/>
</dbReference>
<feature type="signal peptide" evidence="5">
    <location>
        <begin position="1"/>
        <end position="19"/>
    </location>
</feature>